<comment type="subcellular location">
    <subcellularLocation>
        <location evidence="1">Periplasm</location>
    </subcellularLocation>
</comment>
<evidence type="ECO:0000256" key="4">
    <source>
        <dbReference type="SAM" id="SignalP"/>
    </source>
</evidence>
<proteinExistence type="inferred from homology"/>
<feature type="domain" description="SsuA/THI5-like" evidence="5">
    <location>
        <begin position="38"/>
        <end position="250"/>
    </location>
</feature>
<comment type="similarity">
    <text evidence="2">Belongs to the bacterial solute-binding protein SsuA/TauA family.</text>
</comment>
<dbReference type="EMBL" id="QEKO01000003">
    <property type="protein sequence ID" value="PVY61716.1"/>
    <property type="molecule type" value="Genomic_DNA"/>
</dbReference>
<evidence type="ECO:0000313" key="7">
    <source>
        <dbReference type="Proteomes" id="UP000246145"/>
    </source>
</evidence>
<gene>
    <name evidence="6" type="ORF">C7440_2447</name>
</gene>
<feature type="chain" id="PRO_5015718169" evidence="4">
    <location>
        <begin position="25"/>
        <end position="315"/>
    </location>
</feature>
<dbReference type="PANTHER" id="PTHR30024">
    <property type="entry name" value="ALIPHATIC SULFONATES-BINDING PROTEIN-RELATED"/>
    <property type="match status" value="1"/>
</dbReference>
<evidence type="ECO:0000313" key="6">
    <source>
        <dbReference type="EMBL" id="PVY61716.1"/>
    </source>
</evidence>
<dbReference type="Proteomes" id="UP000246145">
    <property type="component" value="Unassembled WGS sequence"/>
</dbReference>
<evidence type="ECO:0000259" key="5">
    <source>
        <dbReference type="Pfam" id="PF09084"/>
    </source>
</evidence>
<sequence>MKIHKIVCSALMAAACCLGNAASAQDTIRLGILPFSESLGAVMADRLGYFKDEGIKVEMTKYSSGAQGVPLLHAERLDIIFSNTIATLQAMEQGLDATIVAPGAIVRSQAPDTTAALMALKGTIKTPKDLEGKRIAVNVINSSLWMYIMAYFDKHGVDRSKVRFVEIPFSQMADPLLAKQVDAVAASEPFASVLIDSGKVDLIAYPYVEAQPGGDITQYLALTDWVKKNPELAQRFARAVVKGSRYVNDSANEAAVREANVEFTGLSPALKDRVLLPLMGDAVNQEAIEKTQSLMMQYGLMKTPVDLSGKVLRSQ</sequence>
<evidence type="ECO:0000256" key="3">
    <source>
        <dbReference type="ARBA" id="ARBA00022729"/>
    </source>
</evidence>
<dbReference type="RefSeq" id="WP_116518735.1">
    <property type="nucleotide sequence ID" value="NZ_JACCEX010000003.1"/>
</dbReference>
<dbReference type="OrthoDB" id="286202at2"/>
<protein>
    <submittedName>
        <fullName evidence="6">NitT/TauT family transport system substrate-binding protein</fullName>
    </submittedName>
</protein>
<feature type="signal peptide" evidence="4">
    <location>
        <begin position="1"/>
        <end position="24"/>
    </location>
</feature>
<dbReference type="GO" id="GO:0042597">
    <property type="term" value="C:periplasmic space"/>
    <property type="evidence" value="ECO:0007669"/>
    <property type="project" value="UniProtKB-SubCell"/>
</dbReference>
<keyword evidence="7" id="KW-1185">Reference proteome</keyword>
<accession>A0A2U1CL23</accession>
<reference evidence="6 7" key="1">
    <citation type="submission" date="2018-04" db="EMBL/GenBank/DDBJ databases">
        <title>Genomic Encyclopedia of Type Strains, Phase IV (KMG-IV): sequencing the most valuable type-strain genomes for metagenomic binning, comparative biology and taxonomic classification.</title>
        <authorList>
            <person name="Goeker M."/>
        </authorList>
    </citation>
    <scope>NUCLEOTIDE SEQUENCE [LARGE SCALE GENOMIC DNA]</scope>
    <source>
        <strain evidence="6 7">DSM 10065</strain>
    </source>
</reference>
<evidence type="ECO:0000256" key="1">
    <source>
        <dbReference type="ARBA" id="ARBA00004418"/>
    </source>
</evidence>
<dbReference type="InterPro" id="IPR015168">
    <property type="entry name" value="SsuA/THI5"/>
</dbReference>
<comment type="caution">
    <text evidence="6">The sequence shown here is derived from an EMBL/GenBank/DDBJ whole genome shotgun (WGS) entry which is preliminary data.</text>
</comment>
<dbReference type="PROSITE" id="PS51257">
    <property type="entry name" value="PROKAR_LIPOPROTEIN"/>
    <property type="match status" value="1"/>
</dbReference>
<dbReference type="PANTHER" id="PTHR30024:SF47">
    <property type="entry name" value="TAURINE-BINDING PERIPLASMIC PROTEIN"/>
    <property type="match status" value="1"/>
</dbReference>
<evidence type="ECO:0000256" key="2">
    <source>
        <dbReference type="ARBA" id="ARBA00010742"/>
    </source>
</evidence>
<dbReference type="SUPFAM" id="SSF53850">
    <property type="entry name" value="Periplasmic binding protein-like II"/>
    <property type="match status" value="1"/>
</dbReference>
<dbReference type="Gene3D" id="3.40.190.10">
    <property type="entry name" value="Periplasmic binding protein-like II"/>
    <property type="match status" value="2"/>
</dbReference>
<dbReference type="AlphaFoldDB" id="A0A2U1CL23"/>
<dbReference type="Pfam" id="PF09084">
    <property type="entry name" value="NMT1"/>
    <property type="match status" value="1"/>
</dbReference>
<keyword evidence="3 4" id="KW-0732">Signal</keyword>
<organism evidence="6 7">
    <name type="scientific">Pusillimonas noertemannii</name>
    <dbReference type="NCBI Taxonomy" id="305977"/>
    <lineage>
        <taxon>Bacteria</taxon>
        <taxon>Pseudomonadati</taxon>
        <taxon>Pseudomonadota</taxon>
        <taxon>Betaproteobacteria</taxon>
        <taxon>Burkholderiales</taxon>
        <taxon>Alcaligenaceae</taxon>
        <taxon>Pusillimonas</taxon>
    </lineage>
</organism>
<name>A0A2U1CL23_9BURK</name>